<evidence type="ECO:0000313" key="3">
    <source>
        <dbReference type="Proteomes" id="UP000677913"/>
    </source>
</evidence>
<dbReference type="Gene3D" id="3.30.160.620">
    <property type="match status" value="1"/>
</dbReference>
<name>A0A8J8BCK8_9ACTN</name>
<dbReference type="InterPro" id="IPR036165">
    <property type="entry name" value="YefM-like_sf"/>
</dbReference>
<gene>
    <name evidence="2" type="ORF">KGA66_02410</name>
</gene>
<dbReference type="AlphaFoldDB" id="A0A8J8BCK8"/>
<evidence type="ECO:0000313" key="2">
    <source>
        <dbReference type="EMBL" id="MBS2961884.1"/>
    </source>
</evidence>
<protein>
    <recommendedName>
        <fullName evidence="4">Prevent-host-death protein</fullName>
    </recommendedName>
</protein>
<comment type="similarity">
    <text evidence="1">Belongs to the phD/YefM antitoxin family.</text>
</comment>
<organism evidence="2 3">
    <name type="scientific">Actinocrinis puniceicyclus</name>
    <dbReference type="NCBI Taxonomy" id="977794"/>
    <lineage>
        <taxon>Bacteria</taxon>
        <taxon>Bacillati</taxon>
        <taxon>Actinomycetota</taxon>
        <taxon>Actinomycetes</taxon>
        <taxon>Catenulisporales</taxon>
        <taxon>Actinospicaceae</taxon>
        <taxon>Actinocrinis</taxon>
    </lineage>
</organism>
<accession>A0A8J8BCK8</accession>
<dbReference type="Gene3D" id="3.40.1620.10">
    <property type="entry name" value="YefM-like domain"/>
    <property type="match status" value="1"/>
</dbReference>
<dbReference type="Pfam" id="PF12910">
    <property type="entry name" value="PHD_like"/>
    <property type="match status" value="1"/>
</dbReference>
<evidence type="ECO:0000256" key="1">
    <source>
        <dbReference type="ARBA" id="ARBA00009981"/>
    </source>
</evidence>
<comment type="caution">
    <text evidence="2">The sequence shown here is derived from an EMBL/GenBank/DDBJ whole genome shotgun (WGS) entry which is preliminary data.</text>
</comment>
<keyword evidence="3" id="KW-1185">Reference proteome</keyword>
<reference evidence="2" key="1">
    <citation type="submission" date="2021-04" db="EMBL/GenBank/DDBJ databases">
        <title>Genome based classification of Actinospica acidithermotolerans sp. nov., an actinobacterium isolated from an Indonesian hot spring.</title>
        <authorList>
            <person name="Kusuma A.B."/>
            <person name="Putra K.E."/>
            <person name="Nafisah S."/>
            <person name="Loh J."/>
            <person name="Nouioui I."/>
            <person name="Goodfellow M."/>
        </authorList>
    </citation>
    <scope>NUCLEOTIDE SEQUENCE</scope>
    <source>
        <strain evidence="2">DSM 45618</strain>
    </source>
</reference>
<evidence type="ECO:0008006" key="4">
    <source>
        <dbReference type="Google" id="ProtNLM"/>
    </source>
</evidence>
<dbReference type="InterPro" id="IPR035424">
    <property type="entry name" value="Antitoxin_RelB"/>
</dbReference>
<dbReference type="EMBL" id="JAGSXH010000005">
    <property type="protein sequence ID" value="MBS2961884.1"/>
    <property type="molecule type" value="Genomic_DNA"/>
</dbReference>
<dbReference type="SUPFAM" id="SSF143120">
    <property type="entry name" value="YefM-like"/>
    <property type="match status" value="1"/>
</dbReference>
<proteinExistence type="inferred from homology"/>
<sequence length="148" mass="16412">MAVMYTEAGVSMVLTFDKMADARDHLKDLYDSAQSGVPAVVQRSDDPAVAMVRLDSLKRLLRSSCPIDPQIRFGEQSVSVWLPGFPVSAQGADFEAAASEFVAALRDYAETWVEDLRHYPNHAENWGLVNLVQLSDDAELLRHAFGEE</sequence>
<dbReference type="Proteomes" id="UP000677913">
    <property type="component" value="Unassembled WGS sequence"/>
</dbReference>